<sequence>MAHDAASNSQPRVPDIPLIHVAPSSDANSDASSTREDLGLRDHIAPSTPVTNVSNSHGPSLNTNSTGNLEKSAFVKRDPPVPSPGFATEVDIIGVPAIYGDPEKTWAPKSKYSQDDLSTLETPSQIQIELMRMTPMNPVYSSQPMRMSTSRSGRDRTEPAWITRGIRTQKPLQKARVLLYDHGAPDENHTLKLLAKRLLQTIEDLRQKEGQQRPIFFVCHSTGGLVVKLALTEAHSRRSSILGDCYGVTFFATPHRGSSYLSMSTFSEKIQEILSLKGPIPRTIAKQLQLDNGLLREIDSNFKALVTDLHIWSFFETVDSDLTNTNLIESDRFPFHAPITSIKSALLNLRHEVVYPLLSDHASCASFDSNNTQTKTSYLGELAHAVKKACELSKMKHTDMKLEDKVQVEINGFYESTVLVDDGKHPPRVWSTNRSLRDFKKLGPARLLEDRLAEVTVAPRETQHLRPNTRAASLLPDRPRDAQTASPDPAFNDPSQSLRIPSSKLDSTRHGKKLRKSKSKERAAGSSTHQNTLSSISAFEAITSALEPTNSRNSISSMLSEEVGPVPSPANAHGITTPGSLPPPVVLEPARDVGLYDVNQLRRHSGVQIQSLLLRPGVLVQNSLPRGRRGSESAINPSNRVLFSKPDVSNQKLVWVHVPFNNPSWVKDILEAISVEKGLNHYDKLLSVENWESRHVRGRHAEHHACFVKPGCPAIGPNKSSPSTPPSGSQSSDPSQMCLYLPFLHFDTYKALVKRRTLIKQRLKQGRSRPVPQSVSKLESLELKVLWQFLGHDPPINCRRTLDQFGYPGLLDTRARDDDQMLYKMTKQRPQNSKKNLYSNDMKTNGSSSGETQGDGEENQEGGYDNEDSDESESGSGSEEESDEDILDGNVLMVDQVWLWIVDKES</sequence>
<feature type="domain" description="DUF676" evidence="9">
    <location>
        <begin position="188"/>
        <end position="273"/>
    </location>
</feature>
<dbReference type="InterPro" id="IPR007751">
    <property type="entry name" value="DUF676_lipase-like"/>
</dbReference>
<feature type="compositionally biased region" description="Polar residues" evidence="8">
    <location>
        <begin position="48"/>
        <end position="68"/>
    </location>
</feature>
<evidence type="ECO:0000313" key="10">
    <source>
        <dbReference type="EMBL" id="TVY51940.1"/>
    </source>
</evidence>
<dbReference type="PANTHER" id="PTHR48182:SF2">
    <property type="entry name" value="PROTEIN SERAC1"/>
    <property type="match status" value="1"/>
</dbReference>
<accession>A0A7D8ULP8</accession>
<evidence type="ECO:0000256" key="2">
    <source>
        <dbReference type="ARBA" id="ARBA00004240"/>
    </source>
</evidence>
<evidence type="ECO:0000256" key="3">
    <source>
        <dbReference type="ARBA" id="ARBA00004370"/>
    </source>
</evidence>
<dbReference type="GO" id="GO:0005739">
    <property type="term" value="C:mitochondrion"/>
    <property type="evidence" value="ECO:0007669"/>
    <property type="project" value="UniProtKB-SubCell"/>
</dbReference>
<dbReference type="PANTHER" id="PTHR48182">
    <property type="entry name" value="PROTEIN SERAC1"/>
    <property type="match status" value="1"/>
</dbReference>
<comment type="caution">
    <text evidence="10">The sequence shown here is derived from an EMBL/GenBank/DDBJ whole genome shotgun (WGS) entry which is preliminary data.</text>
</comment>
<feature type="region of interest" description="Disordered" evidence="8">
    <location>
        <begin position="551"/>
        <end position="584"/>
    </location>
</feature>
<feature type="region of interest" description="Disordered" evidence="8">
    <location>
        <begin position="1"/>
        <end position="68"/>
    </location>
</feature>
<dbReference type="InterPro" id="IPR029058">
    <property type="entry name" value="AB_hydrolase_fold"/>
</dbReference>
<evidence type="ECO:0000256" key="7">
    <source>
        <dbReference type="ARBA" id="ARBA00023136"/>
    </source>
</evidence>
<keyword evidence="7" id="KW-0472">Membrane</keyword>
<organism evidence="10 11">
    <name type="scientific">Lachnellula cervina</name>
    <dbReference type="NCBI Taxonomy" id="1316786"/>
    <lineage>
        <taxon>Eukaryota</taxon>
        <taxon>Fungi</taxon>
        <taxon>Dikarya</taxon>
        <taxon>Ascomycota</taxon>
        <taxon>Pezizomycotina</taxon>
        <taxon>Leotiomycetes</taxon>
        <taxon>Helotiales</taxon>
        <taxon>Lachnaceae</taxon>
        <taxon>Lachnellula</taxon>
    </lineage>
</organism>
<evidence type="ECO:0000256" key="6">
    <source>
        <dbReference type="ARBA" id="ARBA00023128"/>
    </source>
</evidence>
<evidence type="ECO:0000256" key="4">
    <source>
        <dbReference type="ARBA" id="ARBA00007920"/>
    </source>
</evidence>
<dbReference type="SUPFAM" id="SSF53474">
    <property type="entry name" value="alpha/beta-Hydrolases"/>
    <property type="match status" value="1"/>
</dbReference>
<evidence type="ECO:0000259" key="9">
    <source>
        <dbReference type="Pfam" id="PF05057"/>
    </source>
</evidence>
<comment type="subcellular location">
    <subcellularLocation>
        <location evidence="2">Endoplasmic reticulum</location>
    </subcellularLocation>
    <subcellularLocation>
        <location evidence="3">Membrane</location>
    </subcellularLocation>
    <subcellularLocation>
        <location evidence="1">Mitochondrion</location>
    </subcellularLocation>
</comment>
<dbReference type="OrthoDB" id="361039at2759"/>
<feature type="region of interest" description="Disordered" evidence="8">
    <location>
        <begin position="459"/>
        <end position="532"/>
    </location>
</feature>
<dbReference type="GO" id="GO:0005783">
    <property type="term" value="C:endoplasmic reticulum"/>
    <property type="evidence" value="ECO:0007669"/>
    <property type="project" value="UniProtKB-SubCell"/>
</dbReference>
<keyword evidence="6" id="KW-0496">Mitochondrion</keyword>
<feature type="compositionally biased region" description="Acidic residues" evidence="8">
    <location>
        <begin position="854"/>
        <end position="887"/>
    </location>
</feature>
<feature type="compositionally biased region" description="Basic residues" evidence="8">
    <location>
        <begin position="510"/>
        <end position="519"/>
    </location>
</feature>
<name>A0A7D8ULP8_9HELO</name>
<feature type="compositionally biased region" description="Polar residues" evidence="8">
    <location>
        <begin position="828"/>
        <end position="852"/>
    </location>
</feature>
<dbReference type="Gene3D" id="3.40.50.1820">
    <property type="entry name" value="alpha/beta hydrolase"/>
    <property type="match status" value="1"/>
</dbReference>
<reference evidence="10 11" key="1">
    <citation type="submission" date="2018-05" db="EMBL/GenBank/DDBJ databases">
        <title>Whole genome sequencing for identification of molecular markers to develop diagnostic detection tools for the regulated plant pathogen Lachnellula willkommii.</title>
        <authorList>
            <person name="Giroux E."/>
            <person name="Bilodeau G."/>
        </authorList>
    </citation>
    <scope>NUCLEOTIDE SEQUENCE [LARGE SCALE GENOMIC DNA]</scope>
    <source>
        <strain evidence="10 11">CBS 625.97</strain>
    </source>
</reference>
<dbReference type="AlphaFoldDB" id="A0A7D8ULP8"/>
<keyword evidence="11" id="KW-1185">Reference proteome</keyword>
<proteinExistence type="inferred from homology"/>
<feature type="compositionally biased region" description="Polar residues" evidence="8">
    <location>
        <begin position="1"/>
        <end position="11"/>
    </location>
</feature>
<evidence type="ECO:0000313" key="11">
    <source>
        <dbReference type="Proteomes" id="UP000481288"/>
    </source>
</evidence>
<dbReference type="Proteomes" id="UP000481288">
    <property type="component" value="Unassembled WGS sequence"/>
</dbReference>
<dbReference type="EMBL" id="QGMG01000705">
    <property type="protein sequence ID" value="TVY51940.1"/>
    <property type="molecule type" value="Genomic_DNA"/>
</dbReference>
<evidence type="ECO:0000256" key="5">
    <source>
        <dbReference type="ARBA" id="ARBA00022824"/>
    </source>
</evidence>
<evidence type="ECO:0000256" key="8">
    <source>
        <dbReference type="SAM" id="MobiDB-lite"/>
    </source>
</evidence>
<dbReference type="Pfam" id="PF05057">
    <property type="entry name" value="DUF676"/>
    <property type="match status" value="1"/>
</dbReference>
<keyword evidence="5" id="KW-0256">Endoplasmic reticulum</keyword>
<protein>
    <submittedName>
        <fullName evidence="10">Protein SERAC1</fullName>
    </submittedName>
</protein>
<comment type="similarity">
    <text evidence="4">Belongs to the putative lipase ROG1 family.</text>
</comment>
<gene>
    <name evidence="10" type="primary">SERAC1_4</name>
    <name evidence="10" type="ORF">LCER1_G005849</name>
</gene>
<feature type="compositionally biased region" description="Basic and acidic residues" evidence="8">
    <location>
        <begin position="33"/>
        <end position="44"/>
    </location>
</feature>
<feature type="region of interest" description="Disordered" evidence="8">
    <location>
        <begin position="825"/>
        <end position="889"/>
    </location>
</feature>
<dbReference type="GO" id="GO:0016020">
    <property type="term" value="C:membrane"/>
    <property type="evidence" value="ECO:0007669"/>
    <property type="project" value="UniProtKB-SubCell"/>
</dbReference>
<evidence type="ECO:0000256" key="1">
    <source>
        <dbReference type="ARBA" id="ARBA00004173"/>
    </source>
</evidence>
<dbReference type="InterPro" id="IPR052374">
    <property type="entry name" value="SERAC1"/>
</dbReference>